<dbReference type="Gene3D" id="3.90.226.10">
    <property type="entry name" value="2-enoyl-CoA Hydratase, Chain A, domain 1"/>
    <property type="match status" value="1"/>
</dbReference>
<feature type="domain" description="CoA carboxyltransferase C-terminal" evidence="11">
    <location>
        <begin position="1"/>
        <end position="212"/>
    </location>
</feature>
<keyword evidence="9" id="KW-0275">Fatty acid biosynthesis</keyword>
<evidence type="ECO:0000256" key="1">
    <source>
        <dbReference type="ARBA" id="ARBA00004956"/>
    </source>
</evidence>
<proteinExistence type="predicted"/>
<evidence type="ECO:0000313" key="12">
    <source>
        <dbReference type="EMBL" id="EGY79662.1"/>
    </source>
</evidence>
<dbReference type="GO" id="GO:0005524">
    <property type="term" value="F:ATP binding"/>
    <property type="evidence" value="ECO:0007669"/>
    <property type="project" value="UniProtKB-KW"/>
</dbReference>
<dbReference type="GO" id="GO:0003989">
    <property type="term" value="F:acetyl-CoA carboxylase activity"/>
    <property type="evidence" value="ECO:0007669"/>
    <property type="project" value="InterPro"/>
</dbReference>
<dbReference type="EC" id="2.1.3.15" evidence="2"/>
<evidence type="ECO:0000256" key="4">
    <source>
        <dbReference type="ARBA" id="ARBA00022679"/>
    </source>
</evidence>
<gene>
    <name evidence="12" type="primary">accA</name>
    <name evidence="12" type="ORF">HMPREF9129_1187</name>
</gene>
<reference evidence="12 13" key="1">
    <citation type="submission" date="2011-06" db="EMBL/GenBank/DDBJ databases">
        <authorList>
            <person name="Muzny D."/>
            <person name="Qin X."/>
            <person name="Deng J."/>
            <person name="Jiang H."/>
            <person name="Liu Y."/>
            <person name="Qu J."/>
            <person name="Song X.-Z."/>
            <person name="Zhang L."/>
            <person name="Thornton R."/>
            <person name="Coyle M."/>
            <person name="Francisco L."/>
            <person name="Jackson L."/>
            <person name="Javaid M."/>
            <person name="Korchina V."/>
            <person name="Kovar C."/>
            <person name="Mata R."/>
            <person name="Mathew T."/>
            <person name="Ngo R."/>
            <person name="Nguyen L."/>
            <person name="Nguyen N."/>
            <person name="Okwuonu G."/>
            <person name="Ongeri F."/>
            <person name="Pham C."/>
            <person name="Simmons D."/>
            <person name="Wilczek-Boney K."/>
            <person name="Hale W."/>
            <person name="Jakkamsetti A."/>
            <person name="Pham P."/>
            <person name="Ruth R."/>
            <person name="San Lucas F."/>
            <person name="Warren J."/>
            <person name="Zhang J."/>
            <person name="Zhao Z."/>
            <person name="Zhou C."/>
            <person name="Zhu D."/>
            <person name="Lee S."/>
            <person name="Bess C."/>
            <person name="Blankenburg K."/>
            <person name="Forbes L."/>
            <person name="Fu Q."/>
            <person name="Gubbala S."/>
            <person name="Hirani K."/>
            <person name="Jayaseelan J.C."/>
            <person name="Lara F."/>
            <person name="Munidasa M."/>
            <person name="Palculict T."/>
            <person name="Patil S."/>
            <person name="Pu L.-L."/>
            <person name="Saada N."/>
            <person name="Tang L."/>
            <person name="Weissenberger G."/>
            <person name="Zhu Y."/>
            <person name="Hemphill L."/>
            <person name="Shang Y."/>
            <person name="Youmans B."/>
            <person name="Ayvaz T."/>
            <person name="Ross M."/>
            <person name="Santibanez J."/>
            <person name="Aqrawi P."/>
            <person name="Gross S."/>
            <person name="Joshi V."/>
            <person name="Fowler G."/>
            <person name="Nazareth L."/>
            <person name="Reid J."/>
            <person name="Worley K."/>
            <person name="Petrosino J."/>
            <person name="Highlander S."/>
            <person name="Gibbs R."/>
        </authorList>
    </citation>
    <scope>NUCLEOTIDE SEQUENCE [LARGE SCALE GENOMIC DNA]</scope>
    <source>
        <strain evidence="12 13">ATCC 29427</strain>
    </source>
</reference>
<evidence type="ECO:0000256" key="8">
    <source>
        <dbReference type="ARBA" id="ARBA00023098"/>
    </source>
</evidence>
<dbReference type="InterPro" id="IPR029045">
    <property type="entry name" value="ClpP/crotonase-like_dom_sf"/>
</dbReference>
<keyword evidence="6" id="KW-0276">Fatty acid metabolism</keyword>
<dbReference type="STRING" id="997350.HMPREF9129_1187"/>
<dbReference type="AlphaFoldDB" id="G4D457"/>
<evidence type="ECO:0000256" key="5">
    <source>
        <dbReference type="ARBA" id="ARBA00022741"/>
    </source>
</evidence>
<evidence type="ECO:0000313" key="13">
    <source>
        <dbReference type="Proteomes" id="UP000003422"/>
    </source>
</evidence>
<keyword evidence="3" id="KW-0444">Lipid biosynthesis</keyword>
<name>G4D457_9FIRM</name>
<keyword evidence="5" id="KW-0547">Nucleotide-binding</keyword>
<evidence type="ECO:0000256" key="7">
    <source>
        <dbReference type="ARBA" id="ARBA00022840"/>
    </source>
</evidence>
<evidence type="ECO:0000256" key="6">
    <source>
        <dbReference type="ARBA" id="ARBA00022832"/>
    </source>
</evidence>
<organism evidence="12 13">
    <name type="scientific">Peptoniphilus indolicus ATCC 29427</name>
    <dbReference type="NCBI Taxonomy" id="997350"/>
    <lineage>
        <taxon>Bacteria</taxon>
        <taxon>Bacillati</taxon>
        <taxon>Bacillota</taxon>
        <taxon>Tissierellia</taxon>
        <taxon>Tissierellales</taxon>
        <taxon>Peptoniphilaceae</taxon>
        <taxon>Peptoniphilus</taxon>
    </lineage>
</organism>
<dbReference type="eggNOG" id="COG0825">
    <property type="taxonomic scope" value="Bacteria"/>
</dbReference>
<dbReference type="PROSITE" id="PS50989">
    <property type="entry name" value="COA_CT_CTER"/>
    <property type="match status" value="1"/>
</dbReference>
<dbReference type="UniPathway" id="UPA00655">
    <property type="reaction ID" value="UER00711"/>
</dbReference>
<dbReference type="SUPFAM" id="SSF52096">
    <property type="entry name" value="ClpP/crotonase"/>
    <property type="match status" value="1"/>
</dbReference>
<dbReference type="PATRIC" id="fig|997350.3.peg.1139"/>
<evidence type="ECO:0000256" key="3">
    <source>
        <dbReference type="ARBA" id="ARBA00022516"/>
    </source>
</evidence>
<dbReference type="GO" id="GO:0006633">
    <property type="term" value="P:fatty acid biosynthetic process"/>
    <property type="evidence" value="ECO:0007669"/>
    <property type="project" value="UniProtKB-KW"/>
</dbReference>
<evidence type="ECO:0000259" key="11">
    <source>
        <dbReference type="PROSITE" id="PS50989"/>
    </source>
</evidence>
<dbReference type="PRINTS" id="PR01069">
    <property type="entry name" value="ACCCTRFRASEA"/>
</dbReference>
<keyword evidence="13" id="KW-1185">Reference proteome</keyword>
<keyword evidence="8" id="KW-0443">Lipid metabolism</keyword>
<comment type="catalytic activity">
    <reaction evidence="10">
        <text>N(6)-carboxybiotinyl-L-lysyl-[protein] + acetyl-CoA = N(6)-biotinyl-L-lysyl-[protein] + malonyl-CoA</text>
        <dbReference type="Rhea" id="RHEA:54728"/>
        <dbReference type="Rhea" id="RHEA-COMP:10505"/>
        <dbReference type="Rhea" id="RHEA-COMP:10506"/>
        <dbReference type="ChEBI" id="CHEBI:57288"/>
        <dbReference type="ChEBI" id="CHEBI:57384"/>
        <dbReference type="ChEBI" id="CHEBI:83144"/>
        <dbReference type="ChEBI" id="CHEBI:83145"/>
        <dbReference type="EC" id="2.1.3.15"/>
    </reaction>
</comment>
<keyword evidence="7" id="KW-0067">ATP-binding</keyword>
<dbReference type="PANTHER" id="PTHR42853">
    <property type="entry name" value="ACETYL-COENZYME A CARBOXYLASE CARBOXYL TRANSFERASE SUBUNIT ALPHA"/>
    <property type="match status" value="1"/>
</dbReference>
<dbReference type="InterPro" id="IPR001095">
    <property type="entry name" value="Acetyl_CoA_COase_a_su"/>
</dbReference>
<dbReference type="PANTHER" id="PTHR42853:SF3">
    <property type="entry name" value="ACETYL-COENZYME A CARBOXYLASE CARBOXYL TRANSFERASE SUBUNIT ALPHA, CHLOROPLASTIC"/>
    <property type="match status" value="1"/>
</dbReference>
<dbReference type="Proteomes" id="UP000003422">
    <property type="component" value="Unassembled WGS sequence"/>
</dbReference>
<dbReference type="InterPro" id="IPR011763">
    <property type="entry name" value="COA_CT_C"/>
</dbReference>
<evidence type="ECO:0000256" key="9">
    <source>
        <dbReference type="ARBA" id="ARBA00023160"/>
    </source>
</evidence>
<dbReference type="NCBIfam" id="NF041504">
    <property type="entry name" value="AccA_sub"/>
    <property type="match status" value="1"/>
</dbReference>
<keyword evidence="12" id="KW-0436">Ligase</keyword>
<dbReference type="EMBL" id="AGBB01000118">
    <property type="protein sequence ID" value="EGY79662.1"/>
    <property type="molecule type" value="Genomic_DNA"/>
</dbReference>
<dbReference type="GO" id="GO:0016743">
    <property type="term" value="F:carboxyl- or carbamoyltransferase activity"/>
    <property type="evidence" value="ECO:0007669"/>
    <property type="project" value="InterPro"/>
</dbReference>
<accession>G4D457</accession>
<dbReference type="GO" id="GO:2001295">
    <property type="term" value="P:malonyl-CoA biosynthetic process"/>
    <property type="evidence" value="ECO:0007669"/>
    <property type="project" value="UniProtKB-UniPathway"/>
</dbReference>
<comment type="pathway">
    <text evidence="1">Lipid metabolism; malonyl-CoA biosynthesis; malonyl-CoA from acetyl-CoA: step 1/1.</text>
</comment>
<evidence type="ECO:0000256" key="10">
    <source>
        <dbReference type="ARBA" id="ARBA00049152"/>
    </source>
</evidence>
<evidence type="ECO:0000256" key="2">
    <source>
        <dbReference type="ARBA" id="ARBA00011883"/>
    </source>
</evidence>
<dbReference type="HOGENOM" id="CLU_015486_0_2_9"/>
<comment type="caution">
    <text evidence="12">The sequence shown here is derived from an EMBL/GenBank/DDBJ whole genome shotgun (WGS) entry which is preliminary data.</text>
</comment>
<dbReference type="Pfam" id="PF03255">
    <property type="entry name" value="ACCA"/>
    <property type="match status" value="1"/>
</dbReference>
<keyword evidence="4 12" id="KW-0808">Transferase</keyword>
<dbReference type="GO" id="GO:0009317">
    <property type="term" value="C:acetyl-CoA carboxylase complex"/>
    <property type="evidence" value="ECO:0007669"/>
    <property type="project" value="InterPro"/>
</dbReference>
<sequence length="234" mass="26267">MENIFEDIVYLKGDRSFGDSRSIIGGIGSFEDIPITFIGIEKGNGVEDGVKRNFGMPLPEGYRKSMRLMRQAEKFRRPIITFVDTPGAYPGIDAEERGQFEAIASSLKLMASLTVPVITFVIGEGGSGGALALSVANKIYMFENAIYSILSPEGFATILWKNAALADKASEIMKITSKDLYEFGIVDEIVRERNNMPDYMQIKKLISEELSRTNFMTAENLQRERYEKFRMIGR</sequence>
<protein>
    <recommendedName>
        <fullName evidence="2">acetyl-CoA carboxytransferase</fullName>
        <ecNumber evidence="2">2.1.3.15</ecNumber>
    </recommendedName>
</protein>